<dbReference type="InterPro" id="IPR020915">
    <property type="entry name" value="UPF0311"/>
</dbReference>
<protein>
    <submittedName>
        <fullName evidence="1">Uncharacterized protein</fullName>
    </submittedName>
</protein>
<dbReference type="EMBL" id="JAGMVJ010000013">
    <property type="protein sequence ID" value="KAH7083975.1"/>
    <property type="molecule type" value="Genomic_DNA"/>
</dbReference>
<dbReference type="Gene3D" id="2.40.160.20">
    <property type="match status" value="1"/>
</dbReference>
<gene>
    <name evidence="1" type="ORF">FB567DRAFT_95776</name>
</gene>
<dbReference type="OrthoDB" id="2544694at2759"/>
<reference evidence="1" key="1">
    <citation type="journal article" date="2021" name="Nat. Commun.">
        <title>Genetic determinants of endophytism in the Arabidopsis root mycobiome.</title>
        <authorList>
            <person name="Mesny F."/>
            <person name="Miyauchi S."/>
            <person name="Thiergart T."/>
            <person name="Pickel B."/>
            <person name="Atanasova L."/>
            <person name="Karlsson M."/>
            <person name="Huettel B."/>
            <person name="Barry K.W."/>
            <person name="Haridas S."/>
            <person name="Chen C."/>
            <person name="Bauer D."/>
            <person name="Andreopoulos W."/>
            <person name="Pangilinan J."/>
            <person name="LaButti K."/>
            <person name="Riley R."/>
            <person name="Lipzen A."/>
            <person name="Clum A."/>
            <person name="Drula E."/>
            <person name="Henrissat B."/>
            <person name="Kohler A."/>
            <person name="Grigoriev I.V."/>
            <person name="Martin F.M."/>
            <person name="Hacquard S."/>
        </authorList>
    </citation>
    <scope>NUCLEOTIDE SEQUENCE</scope>
    <source>
        <strain evidence="1">MPI-SDFR-AT-0120</strain>
    </source>
</reference>
<dbReference type="PANTHER" id="PTHR37315:SF1">
    <property type="entry name" value="UPF0311 PROTEIN BLR7842"/>
    <property type="match status" value="1"/>
</dbReference>
<accession>A0A8K0VXC6</accession>
<evidence type="ECO:0000313" key="1">
    <source>
        <dbReference type="EMBL" id="KAH7083975.1"/>
    </source>
</evidence>
<dbReference type="Pfam" id="PF11578">
    <property type="entry name" value="DUF3237"/>
    <property type="match status" value="1"/>
</dbReference>
<keyword evidence="2" id="KW-1185">Reference proteome</keyword>
<sequence>MTPKLEYSFTLHVNLAPPQNFGQTAAGERRFIPITGGYFDGPKIKGEILPGGGDWNAARSDGVVHILAKYTIKADDGTLIYVHNEGYGRASQQTMKGVFGNDPEKASMEKGAKGWYTKTFPRFEVAAGQHNWLNSTCFVGDLLPPTIPNHVKIKVYEIL</sequence>
<organism evidence="1 2">
    <name type="scientific">Paraphoma chrysanthemicola</name>
    <dbReference type="NCBI Taxonomy" id="798071"/>
    <lineage>
        <taxon>Eukaryota</taxon>
        <taxon>Fungi</taxon>
        <taxon>Dikarya</taxon>
        <taxon>Ascomycota</taxon>
        <taxon>Pezizomycotina</taxon>
        <taxon>Dothideomycetes</taxon>
        <taxon>Pleosporomycetidae</taxon>
        <taxon>Pleosporales</taxon>
        <taxon>Pleosporineae</taxon>
        <taxon>Phaeosphaeriaceae</taxon>
        <taxon>Paraphoma</taxon>
    </lineage>
</organism>
<evidence type="ECO:0000313" key="2">
    <source>
        <dbReference type="Proteomes" id="UP000813461"/>
    </source>
</evidence>
<dbReference type="PANTHER" id="PTHR37315">
    <property type="entry name" value="UPF0311 PROTEIN BLR7842"/>
    <property type="match status" value="1"/>
</dbReference>
<proteinExistence type="inferred from homology"/>
<comment type="caution">
    <text evidence="1">The sequence shown here is derived from an EMBL/GenBank/DDBJ whole genome shotgun (WGS) entry which is preliminary data.</text>
</comment>
<dbReference type="HAMAP" id="MF_00775">
    <property type="entry name" value="UPF0311"/>
    <property type="match status" value="1"/>
</dbReference>
<name>A0A8K0VXC6_9PLEO</name>
<dbReference type="AlphaFoldDB" id="A0A8K0VXC6"/>
<dbReference type="Proteomes" id="UP000813461">
    <property type="component" value="Unassembled WGS sequence"/>
</dbReference>